<evidence type="ECO:0000256" key="6">
    <source>
        <dbReference type="ARBA" id="ARBA00023136"/>
    </source>
</evidence>
<dbReference type="InterPro" id="IPR026144">
    <property type="entry name" value="Neuritin_fam"/>
</dbReference>
<comment type="caution">
    <text evidence="10">The sequence shown here is derived from an EMBL/GenBank/DDBJ whole genome shotgun (WGS) entry which is preliminary data.</text>
</comment>
<dbReference type="GO" id="GO:0005886">
    <property type="term" value="C:plasma membrane"/>
    <property type="evidence" value="ECO:0007669"/>
    <property type="project" value="UniProtKB-SubCell"/>
</dbReference>
<evidence type="ECO:0000313" key="11">
    <source>
        <dbReference type="Proteomes" id="UP001356427"/>
    </source>
</evidence>
<evidence type="ECO:0000256" key="5">
    <source>
        <dbReference type="ARBA" id="ARBA00022729"/>
    </source>
</evidence>
<sequence length="185" mass="20169">MALNVSLVRSVDEVREALREAARTKGADGARHPLLGLIWDMGFTSVKIPRCCAFIVLVSLAVARVSAADVKCENIYRDFSDCVLELGESMDNYQENVTSEMGVEAVCSHWEAFHTCALTALSGCQEEVGSIWETLKEDSRKIRFQGSLFDLCSPSSAPSLRLLLSPLPLLLLGLLILGGPIWPAT</sequence>
<name>A0AAN8RA68_9TELE</name>
<dbReference type="AlphaFoldDB" id="A0AAN8RA68"/>
<keyword evidence="4" id="KW-0336">GPI-anchor</keyword>
<keyword evidence="11" id="KW-1185">Reference proteome</keyword>
<evidence type="ECO:0000313" key="10">
    <source>
        <dbReference type="EMBL" id="KAK6319387.1"/>
    </source>
</evidence>
<dbReference type="PANTHER" id="PTHR15902">
    <property type="entry name" value="NEURITIN-RELATED"/>
    <property type="match status" value="1"/>
</dbReference>
<organism evidence="10 11">
    <name type="scientific">Coregonus suidteri</name>
    <dbReference type="NCBI Taxonomy" id="861788"/>
    <lineage>
        <taxon>Eukaryota</taxon>
        <taxon>Metazoa</taxon>
        <taxon>Chordata</taxon>
        <taxon>Craniata</taxon>
        <taxon>Vertebrata</taxon>
        <taxon>Euteleostomi</taxon>
        <taxon>Actinopterygii</taxon>
        <taxon>Neopterygii</taxon>
        <taxon>Teleostei</taxon>
        <taxon>Protacanthopterygii</taxon>
        <taxon>Salmoniformes</taxon>
        <taxon>Salmonidae</taxon>
        <taxon>Coregoninae</taxon>
        <taxon>Coregonus</taxon>
    </lineage>
</organism>
<gene>
    <name evidence="10" type="ORF">J4Q44_G00105980</name>
</gene>
<accession>A0AAN8RA68</accession>
<evidence type="ECO:0000256" key="7">
    <source>
        <dbReference type="ARBA" id="ARBA00023180"/>
    </source>
</evidence>
<dbReference type="EMBL" id="JAGTTL010000008">
    <property type="protein sequence ID" value="KAK6319387.1"/>
    <property type="molecule type" value="Genomic_DNA"/>
</dbReference>
<proteinExistence type="inferred from homology"/>
<evidence type="ECO:0000256" key="1">
    <source>
        <dbReference type="ARBA" id="ARBA00004609"/>
    </source>
</evidence>
<keyword evidence="3" id="KW-1003">Cell membrane</keyword>
<protein>
    <recommendedName>
        <fullName evidence="12">Neuritin-like protein</fullName>
    </recommendedName>
</protein>
<evidence type="ECO:0000256" key="9">
    <source>
        <dbReference type="SAM" id="Phobius"/>
    </source>
</evidence>
<comment type="subcellular location">
    <subcellularLocation>
        <location evidence="1">Cell membrane</location>
        <topology evidence="1">Lipid-anchor</topology>
        <topology evidence="1">GPI-anchor</topology>
    </subcellularLocation>
</comment>
<dbReference type="GO" id="GO:1990138">
    <property type="term" value="P:neuron projection extension"/>
    <property type="evidence" value="ECO:0007669"/>
    <property type="project" value="TreeGrafter"/>
</dbReference>
<dbReference type="PANTHER" id="PTHR15902:SF5">
    <property type="entry name" value="NEURITIN"/>
    <property type="match status" value="1"/>
</dbReference>
<evidence type="ECO:0008006" key="12">
    <source>
        <dbReference type="Google" id="ProtNLM"/>
    </source>
</evidence>
<evidence type="ECO:0000256" key="4">
    <source>
        <dbReference type="ARBA" id="ARBA00022622"/>
    </source>
</evidence>
<evidence type="ECO:0000256" key="3">
    <source>
        <dbReference type="ARBA" id="ARBA00022475"/>
    </source>
</evidence>
<dbReference type="GO" id="GO:0098552">
    <property type="term" value="C:side of membrane"/>
    <property type="evidence" value="ECO:0007669"/>
    <property type="project" value="UniProtKB-KW"/>
</dbReference>
<keyword evidence="7" id="KW-0325">Glycoprotein</keyword>
<reference evidence="10 11" key="1">
    <citation type="submission" date="2021-04" db="EMBL/GenBank/DDBJ databases">
        <authorList>
            <person name="De Guttry C."/>
            <person name="Zahm M."/>
            <person name="Klopp C."/>
            <person name="Cabau C."/>
            <person name="Louis A."/>
            <person name="Berthelot C."/>
            <person name="Parey E."/>
            <person name="Roest Crollius H."/>
            <person name="Montfort J."/>
            <person name="Robinson-Rechavi M."/>
            <person name="Bucao C."/>
            <person name="Bouchez O."/>
            <person name="Gislard M."/>
            <person name="Lluch J."/>
            <person name="Milhes M."/>
            <person name="Lampietro C."/>
            <person name="Lopez Roques C."/>
            <person name="Donnadieu C."/>
            <person name="Braasch I."/>
            <person name="Desvignes T."/>
            <person name="Postlethwait J."/>
            <person name="Bobe J."/>
            <person name="Wedekind C."/>
            <person name="Guiguen Y."/>
        </authorList>
    </citation>
    <scope>NUCLEOTIDE SEQUENCE [LARGE SCALE GENOMIC DNA]</scope>
    <source>
        <strain evidence="10">Cs_M1</strain>
        <tissue evidence="10">Blood</tissue>
    </source>
</reference>
<evidence type="ECO:0000256" key="8">
    <source>
        <dbReference type="ARBA" id="ARBA00023288"/>
    </source>
</evidence>
<feature type="transmembrane region" description="Helical" evidence="9">
    <location>
        <begin position="162"/>
        <end position="182"/>
    </location>
</feature>
<keyword evidence="9" id="KW-1133">Transmembrane helix</keyword>
<evidence type="ECO:0000256" key="2">
    <source>
        <dbReference type="ARBA" id="ARBA00008377"/>
    </source>
</evidence>
<dbReference type="Proteomes" id="UP001356427">
    <property type="component" value="Unassembled WGS sequence"/>
</dbReference>
<keyword evidence="6 9" id="KW-0472">Membrane</keyword>
<comment type="similarity">
    <text evidence="2">Belongs to the neuritin family.</text>
</comment>
<keyword evidence="9" id="KW-0812">Transmembrane</keyword>
<keyword evidence="5" id="KW-0732">Signal</keyword>
<dbReference type="Pfam" id="PF15056">
    <property type="entry name" value="NRN1"/>
    <property type="match status" value="1"/>
</dbReference>
<keyword evidence="8" id="KW-0449">Lipoprotein</keyword>